<dbReference type="EMBL" id="CAJVQB010062801">
    <property type="protein sequence ID" value="CAG8840414.1"/>
    <property type="molecule type" value="Genomic_DNA"/>
</dbReference>
<evidence type="ECO:0000313" key="2">
    <source>
        <dbReference type="Proteomes" id="UP000789901"/>
    </source>
</evidence>
<evidence type="ECO:0000313" key="1">
    <source>
        <dbReference type="EMBL" id="CAG8840414.1"/>
    </source>
</evidence>
<protein>
    <submittedName>
        <fullName evidence="1">38033_t:CDS:1</fullName>
    </submittedName>
</protein>
<name>A0ABN7WTF9_GIGMA</name>
<organism evidence="1 2">
    <name type="scientific">Gigaspora margarita</name>
    <dbReference type="NCBI Taxonomy" id="4874"/>
    <lineage>
        <taxon>Eukaryota</taxon>
        <taxon>Fungi</taxon>
        <taxon>Fungi incertae sedis</taxon>
        <taxon>Mucoromycota</taxon>
        <taxon>Glomeromycotina</taxon>
        <taxon>Glomeromycetes</taxon>
        <taxon>Diversisporales</taxon>
        <taxon>Gigasporaceae</taxon>
        <taxon>Gigaspora</taxon>
    </lineage>
</organism>
<proteinExistence type="predicted"/>
<dbReference type="Proteomes" id="UP000789901">
    <property type="component" value="Unassembled WGS sequence"/>
</dbReference>
<accession>A0ABN7WTF9</accession>
<feature type="non-terminal residue" evidence="1">
    <location>
        <position position="1"/>
    </location>
</feature>
<sequence length="139" mass="16151">KHKTFEQYTIIVIKEGLKPAKNEILAGSYKALEAACMVWRMKVETFMAQNKAPKCKNPKKDISKEDLDSASRSWISRVKNIKSVILKKEQTKCADILPNNMIDRIHNKSMELKLYDERYLKINIVNKVVEELEKPSIKE</sequence>
<keyword evidence="2" id="KW-1185">Reference proteome</keyword>
<comment type="caution">
    <text evidence="1">The sequence shown here is derived from an EMBL/GenBank/DDBJ whole genome shotgun (WGS) entry which is preliminary data.</text>
</comment>
<reference evidence="1 2" key="1">
    <citation type="submission" date="2021-06" db="EMBL/GenBank/DDBJ databases">
        <authorList>
            <person name="Kallberg Y."/>
            <person name="Tangrot J."/>
            <person name="Rosling A."/>
        </authorList>
    </citation>
    <scope>NUCLEOTIDE SEQUENCE [LARGE SCALE GENOMIC DNA]</scope>
    <source>
        <strain evidence="1 2">120-4 pot B 10/14</strain>
    </source>
</reference>
<gene>
    <name evidence="1" type="ORF">GMARGA_LOCUS34900</name>
</gene>